<dbReference type="NCBIfam" id="NF005876">
    <property type="entry name" value="PRK07823.1"/>
    <property type="match status" value="1"/>
</dbReference>
<accession>A0AAN2C8L5</accession>
<dbReference type="InterPro" id="IPR000845">
    <property type="entry name" value="Nucleoside_phosphorylase_d"/>
</dbReference>
<gene>
    <name evidence="7" type="ORF">WPS_06750</name>
</gene>
<feature type="binding site" evidence="4">
    <location>
        <position position="219"/>
    </location>
    <ligand>
        <name>phosphate</name>
        <dbReference type="ChEBI" id="CHEBI:43474"/>
    </ligand>
</feature>
<evidence type="ECO:0000313" key="7">
    <source>
        <dbReference type="EMBL" id="BDE05399.1"/>
    </source>
</evidence>
<dbReference type="Pfam" id="PF01048">
    <property type="entry name" value="PNP_UDP_1"/>
    <property type="match status" value="1"/>
</dbReference>
<dbReference type="PANTHER" id="PTHR42679:SF2">
    <property type="entry name" value="S-METHYL-5'-THIOADENOSINE PHOSPHORYLASE"/>
    <property type="match status" value="1"/>
</dbReference>
<feature type="domain" description="Nucleoside phosphorylase" evidence="6">
    <location>
        <begin position="41"/>
        <end position="272"/>
    </location>
</feature>
<evidence type="ECO:0000256" key="3">
    <source>
        <dbReference type="ARBA" id="ARBA00022726"/>
    </source>
</evidence>
<dbReference type="PANTHER" id="PTHR42679">
    <property type="entry name" value="S-METHYL-5'-THIOADENOSINE PHOSPHORYLASE"/>
    <property type="match status" value="1"/>
</dbReference>
<organism evidence="7 8">
    <name type="scientific">Vulcanimicrobium alpinum</name>
    <dbReference type="NCBI Taxonomy" id="3016050"/>
    <lineage>
        <taxon>Bacteria</taxon>
        <taxon>Bacillati</taxon>
        <taxon>Vulcanimicrobiota</taxon>
        <taxon>Vulcanimicrobiia</taxon>
        <taxon>Vulcanimicrobiales</taxon>
        <taxon>Vulcanimicrobiaceae</taxon>
        <taxon>Vulcanimicrobium</taxon>
    </lineage>
</organism>
<name>A0AAN2C8L5_UNVUL</name>
<keyword evidence="1 4" id="KW-0328">Glycosyltransferase</keyword>
<keyword evidence="3 4" id="KW-0660">Purine salvage</keyword>
<dbReference type="GO" id="GO:0006166">
    <property type="term" value="P:purine ribonucleoside salvage"/>
    <property type="evidence" value="ECO:0007669"/>
    <property type="project" value="UniProtKB-UniRule"/>
</dbReference>
<keyword evidence="8" id="KW-1185">Reference proteome</keyword>
<feature type="binding site" evidence="4">
    <location>
        <begin position="120"/>
        <end position="121"/>
    </location>
    <ligand>
        <name>phosphate</name>
        <dbReference type="ChEBI" id="CHEBI:43474"/>
    </ligand>
</feature>
<dbReference type="FunFam" id="3.40.50.1580:FF:000012">
    <property type="entry name" value="Probable 6-oxopurine nucleoside phosphorylase"/>
    <property type="match status" value="1"/>
</dbReference>
<dbReference type="KEGG" id="vab:WPS_06750"/>
<dbReference type="InterPro" id="IPR035994">
    <property type="entry name" value="Nucleoside_phosphorylase_sf"/>
</dbReference>
<protein>
    <recommendedName>
        <fullName evidence="4">Purine nucleoside phosphorylase</fullName>
        <shortName evidence="4">PNP</shortName>
        <ecNumber evidence="4">2.4.2.1</ecNumber>
    </recommendedName>
</protein>
<dbReference type="CDD" id="cd09010">
    <property type="entry name" value="MTAP_SsMTAPII_like_MTIP"/>
    <property type="match status" value="1"/>
</dbReference>
<proteinExistence type="inferred from homology"/>
<dbReference type="EMBL" id="AP025523">
    <property type="protein sequence ID" value="BDE05399.1"/>
    <property type="molecule type" value="Genomic_DNA"/>
</dbReference>
<comment type="pathway">
    <text evidence="4">Purine metabolism; purine nucleoside salvage.</text>
</comment>
<evidence type="ECO:0000256" key="1">
    <source>
        <dbReference type="ARBA" id="ARBA00022676"/>
    </source>
</evidence>
<dbReference type="InterPro" id="IPR010044">
    <property type="entry name" value="MTAP"/>
</dbReference>
<evidence type="ECO:0000256" key="4">
    <source>
        <dbReference type="HAMAP-Rule" id="MF_01963"/>
    </source>
</evidence>
<evidence type="ECO:0000313" key="8">
    <source>
        <dbReference type="Proteomes" id="UP001317532"/>
    </source>
</evidence>
<dbReference type="GO" id="GO:0017061">
    <property type="term" value="F:S-methyl-5-thioadenosine phosphorylase activity"/>
    <property type="evidence" value="ECO:0007669"/>
    <property type="project" value="InterPro"/>
</dbReference>
<comment type="function">
    <text evidence="4">Purine nucleoside phosphorylase involved in purine salvage.</text>
</comment>
<keyword evidence="2 4" id="KW-0808">Transferase</keyword>
<dbReference type="GO" id="GO:0019509">
    <property type="term" value="P:L-methionine salvage from methylthioadenosine"/>
    <property type="evidence" value="ECO:0007669"/>
    <property type="project" value="TreeGrafter"/>
</dbReference>
<dbReference type="Gene3D" id="3.40.50.1580">
    <property type="entry name" value="Nucleoside phosphorylase domain"/>
    <property type="match status" value="1"/>
</dbReference>
<dbReference type="HAMAP" id="MF_01963">
    <property type="entry name" value="MTAP"/>
    <property type="match status" value="1"/>
</dbReference>
<feature type="binding site" evidence="4">
    <location>
        <position position="47"/>
    </location>
    <ligand>
        <name>phosphate</name>
        <dbReference type="ChEBI" id="CHEBI:43474"/>
    </ligand>
</feature>
<dbReference type="EC" id="2.4.2.1" evidence="4"/>
<comment type="subunit">
    <text evidence="4">Homohexamer. Dimer of a homotrimer.</text>
</comment>
<dbReference type="GO" id="GO:0005829">
    <property type="term" value="C:cytosol"/>
    <property type="evidence" value="ECO:0007669"/>
    <property type="project" value="TreeGrafter"/>
</dbReference>
<dbReference type="NCBIfam" id="TIGR01694">
    <property type="entry name" value="MTAP"/>
    <property type="match status" value="1"/>
</dbReference>
<feature type="region of interest" description="Disordered" evidence="5">
    <location>
        <begin position="1"/>
        <end position="32"/>
    </location>
</feature>
<evidence type="ECO:0000259" key="6">
    <source>
        <dbReference type="Pfam" id="PF01048"/>
    </source>
</evidence>
<feature type="binding site" evidence="4">
    <location>
        <begin position="87"/>
        <end position="88"/>
    </location>
    <ligand>
        <name>phosphate</name>
        <dbReference type="ChEBI" id="CHEBI:43474"/>
    </ligand>
</feature>
<dbReference type="AlphaFoldDB" id="A0AAN2C8L5"/>
<feature type="binding site" evidence="4">
    <location>
        <position position="218"/>
    </location>
    <ligand>
        <name>substrate</name>
    </ligand>
</feature>
<evidence type="ECO:0000256" key="5">
    <source>
        <dbReference type="SAM" id="MobiDB-lite"/>
    </source>
</evidence>
<dbReference type="SUPFAM" id="SSF53167">
    <property type="entry name" value="Purine and uridine phosphorylases"/>
    <property type="match status" value="1"/>
</dbReference>
<evidence type="ECO:0000256" key="2">
    <source>
        <dbReference type="ARBA" id="ARBA00022679"/>
    </source>
</evidence>
<feature type="site" description="Important for substrate specificity" evidence="4">
    <location>
        <position position="200"/>
    </location>
</feature>
<feature type="binding site" evidence="4">
    <location>
        <begin position="242"/>
        <end position="244"/>
    </location>
    <ligand>
        <name>substrate</name>
    </ligand>
</feature>
<reference evidence="7 8" key="1">
    <citation type="journal article" date="2022" name="ISME Commun">
        <title>Vulcanimicrobium alpinus gen. nov. sp. nov., the first cultivated representative of the candidate phylum 'Eremiobacterota', is a metabolically versatile aerobic anoxygenic phototroph.</title>
        <authorList>
            <person name="Yabe S."/>
            <person name="Muto K."/>
            <person name="Abe K."/>
            <person name="Yokota A."/>
            <person name="Staudigel H."/>
            <person name="Tebo B.M."/>
        </authorList>
    </citation>
    <scope>NUCLEOTIDE SEQUENCE [LARGE SCALE GENOMIC DNA]</scope>
    <source>
        <strain evidence="7 8">WC8-2</strain>
    </source>
</reference>
<feature type="site" description="Important for substrate specificity" evidence="4">
    <location>
        <position position="255"/>
    </location>
</feature>
<comment type="catalytic activity">
    <reaction evidence="4">
        <text>a purine D-ribonucleoside + phosphate = a purine nucleobase + alpha-D-ribose 1-phosphate</text>
        <dbReference type="Rhea" id="RHEA:19805"/>
        <dbReference type="ChEBI" id="CHEBI:26386"/>
        <dbReference type="ChEBI" id="CHEBI:43474"/>
        <dbReference type="ChEBI" id="CHEBI:57720"/>
        <dbReference type="ChEBI" id="CHEBI:142355"/>
        <dbReference type="EC" id="2.4.2.1"/>
    </reaction>
</comment>
<comment type="miscellaneous">
    <text evidence="4">Although this enzyme belongs to the family of MTA phosphorylases based on sequence homology, it lacks several conserved amino acids in the substrate binding pocket that confer specificity towards MTA.</text>
</comment>
<comment type="similarity">
    <text evidence="4">Belongs to the PNP/MTAP phosphorylase family. MTAP subfamily.</text>
</comment>
<sequence length="297" mass="32631">MRRRAVNTHGRPTGARRRAGISPRASYLSDGMETTKERAEIGVYGGSGFYSLIENPREVWIETPYGMPSDKIALGEIAGKKVAFLPRHGKDHRYPPQSINYRANAWAMKALGVTRIIGPTACGSLQPEVKPGSMVVADQIVDRTSGRKDTFYDGPVTTHVSFADPYCAQLRPIAVDALRSLDIDTHDHGTIVVIQGPRFSTRAESKWFASHGWEVINMTNYPESYLARELEMCYVNISLITDYDVGLEGIEPVSHAEVMKVFASNNERVKNGIFKIIAAIPAERTCTCGSALAGARG</sequence>
<dbReference type="Proteomes" id="UP001317532">
    <property type="component" value="Chromosome"/>
</dbReference>